<sequence>MNIAMRHIAGIALLCSCGLLSCVRKEEADEKDLKIIPIEEAYRHPSSLKASDYFRQIRYVPLETTDSSLVGDNPTVWIAGDRLIVSSRPNRCMAFDKSTGRFLCSIGHIGNDPRGALSLSGWLNAAAGHIYFPAGNGRSVIYDTAGRFVGDHQDREMTDGLYGIDTYDYLNDSLLVTHLPATLNKPDRILVYQGDSLLSVFPSRGETVSPLSGAMADIQRMNARKNEETGYDAIYMTYKDGRQNCLVPSEQIFWHKGEELLFRETFNDTIYRVTTSGLVPVKRLDFGAMRWDRKDRYQPEKDRAIYPLDVYESDRLLWLRFVVNLHHPEEWDVYNAIYDKESAEAKVASFKEGVYDDLHHFLPLQPSFASPSGEFAQLIPASTIVEWFERNGRNEEWPEEIKALEKLTEEDNPVILLAR</sequence>
<evidence type="ECO:0000259" key="1">
    <source>
        <dbReference type="Pfam" id="PF16288"/>
    </source>
</evidence>
<dbReference type="InterPro" id="IPR011047">
    <property type="entry name" value="Quinoprotein_ADH-like_sf"/>
</dbReference>
<dbReference type="Pfam" id="PF16287">
    <property type="entry name" value="DUF4933"/>
    <property type="match status" value="1"/>
</dbReference>
<dbReference type="PROSITE" id="PS51257">
    <property type="entry name" value="PROKAR_LIPOPROTEIN"/>
    <property type="match status" value="1"/>
</dbReference>
<gene>
    <name evidence="2" type="ORF">H9848_07945</name>
</gene>
<dbReference type="SUPFAM" id="SSF50998">
    <property type="entry name" value="Quinoprotein alcohol dehydrogenase-like"/>
    <property type="match status" value="1"/>
</dbReference>
<protein>
    <submittedName>
        <fullName evidence="2">DUF4934 domain-containing protein</fullName>
    </submittedName>
</protein>
<reference evidence="2" key="2">
    <citation type="submission" date="2021-04" db="EMBL/GenBank/DDBJ databases">
        <authorList>
            <person name="Gilroy R."/>
        </authorList>
    </citation>
    <scope>NUCLEOTIDE SEQUENCE</scope>
    <source>
        <strain evidence="2">ChiHecec2B26-12326</strain>
    </source>
</reference>
<dbReference type="Gene3D" id="2.130.10.10">
    <property type="entry name" value="YVTN repeat-like/Quinoprotein amine dehydrogenase"/>
    <property type="match status" value="1"/>
</dbReference>
<dbReference type="Proteomes" id="UP000823847">
    <property type="component" value="Unassembled WGS sequence"/>
</dbReference>
<evidence type="ECO:0000313" key="2">
    <source>
        <dbReference type="EMBL" id="HIX86522.1"/>
    </source>
</evidence>
<dbReference type="InterPro" id="IPR032558">
    <property type="entry name" value="DUF4934"/>
</dbReference>
<comment type="caution">
    <text evidence="2">The sequence shown here is derived from an EMBL/GenBank/DDBJ whole genome shotgun (WGS) entry which is preliminary data.</text>
</comment>
<dbReference type="EMBL" id="DXEN01000059">
    <property type="protein sequence ID" value="HIX86522.1"/>
    <property type="molecule type" value="Genomic_DNA"/>
</dbReference>
<name>A0A9D1XRN6_9BACT</name>
<dbReference type="Pfam" id="PF16288">
    <property type="entry name" value="DUF4934"/>
    <property type="match status" value="1"/>
</dbReference>
<dbReference type="AlphaFoldDB" id="A0A9D1XRN6"/>
<dbReference type="InterPro" id="IPR015943">
    <property type="entry name" value="WD40/YVTN_repeat-like_dom_sf"/>
</dbReference>
<proteinExistence type="predicted"/>
<accession>A0A9D1XRN6</accession>
<feature type="domain" description="DUF4934" evidence="1">
    <location>
        <begin position="48"/>
        <end position="147"/>
    </location>
</feature>
<evidence type="ECO:0000313" key="3">
    <source>
        <dbReference type="Proteomes" id="UP000823847"/>
    </source>
</evidence>
<dbReference type="InterPro" id="IPR032559">
    <property type="entry name" value="DUF4933"/>
</dbReference>
<reference evidence="2" key="1">
    <citation type="journal article" date="2021" name="PeerJ">
        <title>Extensive microbial diversity within the chicken gut microbiome revealed by metagenomics and culture.</title>
        <authorList>
            <person name="Gilroy R."/>
            <person name="Ravi A."/>
            <person name="Getino M."/>
            <person name="Pursley I."/>
            <person name="Horton D.L."/>
            <person name="Alikhan N.F."/>
            <person name="Baker D."/>
            <person name="Gharbi K."/>
            <person name="Hall N."/>
            <person name="Watson M."/>
            <person name="Adriaenssens E.M."/>
            <person name="Foster-Nyarko E."/>
            <person name="Jarju S."/>
            <person name="Secka A."/>
            <person name="Antonio M."/>
            <person name="Oren A."/>
            <person name="Chaudhuri R.R."/>
            <person name="La Ragione R."/>
            <person name="Hildebrand F."/>
            <person name="Pallen M.J."/>
        </authorList>
    </citation>
    <scope>NUCLEOTIDE SEQUENCE</scope>
    <source>
        <strain evidence="2">ChiHecec2B26-12326</strain>
    </source>
</reference>
<organism evidence="2 3">
    <name type="scientific">Candidatus Parabacteroides intestinigallinarum</name>
    <dbReference type="NCBI Taxonomy" id="2838722"/>
    <lineage>
        <taxon>Bacteria</taxon>
        <taxon>Pseudomonadati</taxon>
        <taxon>Bacteroidota</taxon>
        <taxon>Bacteroidia</taxon>
        <taxon>Bacteroidales</taxon>
        <taxon>Tannerellaceae</taxon>
        <taxon>Parabacteroides</taxon>
    </lineage>
</organism>